<gene>
    <name evidence="1" type="ORF">HMPREF0973_00572</name>
</gene>
<dbReference type="STRING" id="649761.HMPREF0973_00572"/>
<dbReference type="EMBL" id="ACVA01000013">
    <property type="protein sequence ID" value="EEX19630.1"/>
    <property type="molecule type" value="Genomic_DNA"/>
</dbReference>
<evidence type="ECO:0000313" key="1">
    <source>
        <dbReference type="EMBL" id="EEX19630.1"/>
    </source>
</evidence>
<organism evidence="1 2">
    <name type="scientific">Prevotella veroralis F0319</name>
    <dbReference type="NCBI Taxonomy" id="649761"/>
    <lineage>
        <taxon>Bacteria</taxon>
        <taxon>Pseudomonadati</taxon>
        <taxon>Bacteroidota</taxon>
        <taxon>Bacteroidia</taxon>
        <taxon>Bacteroidales</taxon>
        <taxon>Prevotellaceae</taxon>
        <taxon>Prevotella</taxon>
    </lineage>
</organism>
<sequence length="42" mass="4715">MCAGTVPGGRKCHRGTVPVVLMQDIMLIHTHNLCKALRETYY</sequence>
<name>C9MLU6_9BACT</name>
<keyword evidence="2" id="KW-1185">Reference proteome</keyword>
<dbReference type="Proteomes" id="UP000003327">
    <property type="component" value="Unassembled WGS sequence"/>
</dbReference>
<protein>
    <submittedName>
        <fullName evidence="1">Uncharacterized protein</fullName>
    </submittedName>
</protein>
<reference evidence="1 2" key="1">
    <citation type="submission" date="2009-09" db="EMBL/GenBank/DDBJ databases">
        <authorList>
            <person name="Weinstock G."/>
            <person name="Sodergren E."/>
            <person name="Clifton S."/>
            <person name="Fulton L."/>
            <person name="Fulton B."/>
            <person name="Courtney L."/>
            <person name="Fronick C."/>
            <person name="Harrison M."/>
            <person name="Strong C."/>
            <person name="Farmer C."/>
            <person name="Delahaunty K."/>
            <person name="Markovic C."/>
            <person name="Hall O."/>
            <person name="Minx P."/>
            <person name="Tomlinson C."/>
            <person name="Mitreva M."/>
            <person name="Nelson J."/>
            <person name="Hou S."/>
            <person name="Wollam A."/>
            <person name="Pepin K.H."/>
            <person name="Johnson M."/>
            <person name="Bhonagiri V."/>
            <person name="Nash W.E."/>
            <person name="Warren W."/>
            <person name="Chinwalla A."/>
            <person name="Mardis E.R."/>
            <person name="Wilson R.K."/>
        </authorList>
    </citation>
    <scope>NUCLEOTIDE SEQUENCE [LARGE SCALE GENOMIC DNA]</scope>
    <source>
        <strain evidence="1 2">F0319</strain>
    </source>
</reference>
<dbReference type="AlphaFoldDB" id="C9MLU6"/>
<dbReference type="HOGENOM" id="CLU_3256040_0_0_10"/>
<comment type="caution">
    <text evidence="1">The sequence shown here is derived from an EMBL/GenBank/DDBJ whole genome shotgun (WGS) entry which is preliminary data.</text>
</comment>
<evidence type="ECO:0000313" key="2">
    <source>
        <dbReference type="Proteomes" id="UP000003327"/>
    </source>
</evidence>
<accession>C9MLU6</accession>
<proteinExistence type="predicted"/>